<evidence type="ECO:0000313" key="7">
    <source>
        <dbReference type="EMBL" id="HIH21069.1"/>
    </source>
</evidence>
<feature type="transmembrane region" description="Helical" evidence="6">
    <location>
        <begin position="269"/>
        <end position="286"/>
    </location>
</feature>
<evidence type="ECO:0000256" key="6">
    <source>
        <dbReference type="SAM" id="Phobius"/>
    </source>
</evidence>
<comment type="caution">
    <text evidence="8">The sequence shown here is derived from an EMBL/GenBank/DDBJ whole genome shotgun (WGS) entry which is preliminary data.</text>
</comment>
<organism evidence="8 10">
    <name type="scientific">Candidatus Iainarchaeum sp</name>
    <dbReference type="NCBI Taxonomy" id="3101447"/>
    <lineage>
        <taxon>Archaea</taxon>
        <taxon>Candidatus Iainarchaeota</taxon>
        <taxon>Candidatus Iainarchaeia</taxon>
        <taxon>Candidatus Iainarchaeales</taxon>
        <taxon>Candidatus Iainarchaeaceae</taxon>
        <taxon>Candidatus Iainarchaeum</taxon>
    </lineage>
</organism>
<protein>
    <submittedName>
        <fullName evidence="9">Flippase-like domain-containing protein</fullName>
    </submittedName>
</protein>
<dbReference type="AlphaFoldDB" id="A0A7J4KTR4"/>
<evidence type="ECO:0000256" key="3">
    <source>
        <dbReference type="ARBA" id="ARBA00022692"/>
    </source>
</evidence>
<dbReference type="Proteomes" id="UP000680185">
    <property type="component" value="Unassembled WGS sequence"/>
</dbReference>
<reference evidence="9" key="3">
    <citation type="submission" date="2021-05" db="EMBL/GenBank/DDBJ databases">
        <title>Protein family content uncovers lineage relationships and bacterial pathway maintenance mechanisms in DPANN archaea.</title>
        <authorList>
            <person name="Castelle C.J."/>
            <person name="Meheust R."/>
            <person name="Jaffe A.L."/>
            <person name="Seitz K."/>
            <person name="Gong X."/>
            <person name="Baker B.J."/>
            <person name="Banfield J.F."/>
        </authorList>
    </citation>
    <scope>NUCLEOTIDE SEQUENCE</scope>
    <source>
        <strain evidence="9">RIFCSPLOWO2_01_FULL_43_13</strain>
    </source>
</reference>
<gene>
    <name evidence="7" type="ORF">HA222_00195</name>
    <name evidence="8" type="ORF">HA227_03590</name>
    <name evidence="9" type="ORF">J4478_03705</name>
</gene>
<feature type="transmembrane region" description="Helical" evidence="6">
    <location>
        <begin position="298"/>
        <end position="321"/>
    </location>
</feature>
<evidence type="ECO:0000313" key="9">
    <source>
        <dbReference type="EMBL" id="MBS3058477.1"/>
    </source>
</evidence>
<reference evidence="9" key="2">
    <citation type="submission" date="2021-03" db="EMBL/GenBank/DDBJ databases">
        <authorList>
            <person name="Jaffe A."/>
        </authorList>
    </citation>
    <scope>NUCLEOTIDE SEQUENCE</scope>
    <source>
        <strain evidence="9">RIFCSPLOWO2_01_FULL_43_13</strain>
    </source>
</reference>
<dbReference type="Proteomes" id="UP000527315">
    <property type="component" value="Unassembled WGS sequence"/>
</dbReference>
<comment type="subcellular location">
    <subcellularLocation>
        <location evidence="1">Cell membrane</location>
        <topology evidence="1">Multi-pass membrane protein</topology>
    </subcellularLocation>
</comment>
<feature type="transmembrane region" description="Helical" evidence="6">
    <location>
        <begin position="149"/>
        <end position="169"/>
    </location>
</feature>
<keyword evidence="3 6" id="KW-0812">Transmembrane</keyword>
<evidence type="ECO:0000256" key="4">
    <source>
        <dbReference type="ARBA" id="ARBA00022989"/>
    </source>
</evidence>
<accession>A0A7J4KTR4</accession>
<feature type="transmembrane region" description="Helical" evidence="6">
    <location>
        <begin position="41"/>
        <end position="64"/>
    </location>
</feature>
<feature type="transmembrane region" description="Helical" evidence="6">
    <location>
        <begin position="12"/>
        <end position="29"/>
    </location>
</feature>
<dbReference type="EMBL" id="DUFW01000003">
    <property type="protein sequence ID" value="HIH21069.1"/>
    <property type="molecule type" value="Genomic_DNA"/>
</dbReference>
<feature type="transmembrane region" description="Helical" evidence="6">
    <location>
        <begin position="115"/>
        <end position="142"/>
    </location>
</feature>
<dbReference type="EMBL" id="DUFJ01000077">
    <property type="protein sequence ID" value="HIH33312.1"/>
    <property type="molecule type" value="Genomic_DNA"/>
</dbReference>
<feature type="transmembrane region" description="Helical" evidence="6">
    <location>
        <begin position="212"/>
        <end position="229"/>
    </location>
</feature>
<keyword evidence="4 6" id="KW-1133">Transmembrane helix</keyword>
<dbReference type="Pfam" id="PF03706">
    <property type="entry name" value="LPG_synthase_TM"/>
    <property type="match status" value="1"/>
</dbReference>
<keyword evidence="5 6" id="KW-0472">Membrane</keyword>
<evidence type="ECO:0000256" key="2">
    <source>
        <dbReference type="ARBA" id="ARBA00022475"/>
    </source>
</evidence>
<dbReference type="Proteomes" id="UP000590964">
    <property type="component" value="Unassembled WGS sequence"/>
</dbReference>
<keyword evidence="2" id="KW-1003">Cell membrane</keyword>
<evidence type="ECO:0000256" key="5">
    <source>
        <dbReference type="ARBA" id="ARBA00023136"/>
    </source>
</evidence>
<sequence>MVRLKEHYRKAIVFLILVFALISVVMILTEARTELEKTNGLFFAIAAFFFIASILIWLFSWALLIKKNTNLSFSKILTVGFSSVYGALTPVQLGAEALRSIQLKYYFKVSYQESISASMVVKGLKFLVLLIVSLIVISLFFSNVKLEPAILLAFASGFAVVVLAVIVFLLPLKKSFGISIAAFFQSLSKFFRQFEGLSVFFKGYSEYLEKTTIAALFLTLVLASISFAFEFSALYFAFAAANIIASLKALLVLMILVSILERTPLLPRGIGIVELVAFSFMSLPAFSDSLLSTAQIGAAIITFDIVRLVIPTIASLAVLALSSKKLEEENLASTSRRKKAAA</sequence>
<proteinExistence type="predicted"/>
<dbReference type="EMBL" id="JAGVWB010000025">
    <property type="protein sequence ID" value="MBS3058477.1"/>
    <property type="molecule type" value="Genomic_DNA"/>
</dbReference>
<name>A0A7J4KTR4_9ARCH</name>
<reference evidence="8" key="1">
    <citation type="journal article" date="2020" name="bioRxiv">
        <title>A rank-normalized archaeal taxonomy based on genome phylogeny resolves widespread incomplete and uneven classifications.</title>
        <authorList>
            <person name="Rinke C."/>
            <person name="Chuvochina M."/>
            <person name="Mussig A.J."/>
            <person name="Chaumeil P.-A."/>
            <person name="Waite D.W."/>
            <person name="Whitman W.B."/>
            <person name="Parks D.H."/>
            <person name="Hugenholtz P."/>
        </authorList>
    </citation>
    <scope>NUCLEOTIDE SEQUENCE</scope>
    <source>
        <strain evidence="8">UBA10036</strain>
        <strain evidence="7">UBA10191</strain>
    </source>
</reference>
<evidence type="ECO:0000313" key="8">
    <source>
        <dbReference type="EMBL" id="HIH33312.1"/>
    </source>
</evidence>
<dbReference type="GO" id="GO:0005886">
    <property type="term" value="C:plasma membrane"/>
    <property type="evidence" value="ECO:0007669"/>
    <property type="project" value="UniProtKB-SubCell"/>
</dbReference>
<evidence type="ECO:0000256" key="1">
    <source>
        <dbReference type="ARBA" id="ARBA00004651"/>
    </source>
</evidence>
<dbReference type="InterPro" id="IPR022791">
    <property type="entry name" value="L-PG_synthase/AglD"/>
</dbReference>
<feature type="transmembrane region" description="Helical" evidence="6">
    <location>
        <begin position="235"/>
        <end position="257"/>
    </location>
</feature>
<evidence type="ECO:0000313" key="10">
    <source>
        <dbReference type="Proteomes" id="UP000527315"/>
    </source>
</evidence>